<dbReference type="OrthoDB" id="9777884at2"/>
<comment type="similarity">
    <text evidence="1">Belongs to the universal stress protein A family.</text>
</comment>
<dbReference type="Proteomes" id="UP000243524">
    <property type="component" value="Unassembled WGS sequence"/>
</dbReference>
<protein>
    <submittedName>
        <fullName evidence="3">Universal stress protein</fullName>
    </submittedName>
</protein>
<gene>
    <name evidence="3" type="ORF">CEY16_06665</name>
</gene>
<dbReference type="AlphaFoldDB" id="A0A2I0QTD8"/>
<sequence length="140" mass="15570">MYKRVLVAADGSEHSFRATEHAIGLLERDNPESVIEVVYSISPSKSKADVLHTGDKDMIAKKRRERLKDIEGLLEEKKIPYEVVILQGEPGPTIVEYANGHMFDCVVLGSRGRNNLQSMVLGSVSHKVAKRVNCPVMIVK</sequence>
<evidence type="ECO:0000256" key="1">
    <source>
        <dbReference type="ARBA" id="ARBA00008791"/>
    </source>
</evidence>
<evidence type="ECO:0000259" key="2">
    <source>
        <dbReference type="Pfam" id="PF00582"/>
    </source>
</evidence>
<dbReference type="PANTHER" id="PTHR46268:SF6">
    <property type="entry name" value="UNIVERSAL STRESS PROTEIN UP12"/>
    <property type="match status" value="1"/>
</dbReference>
<dbReference type="SUPFAM" id="SSF52402">
    <property type="entry name" value="Adenine nucleotide alpha hydrolases-like"/>
    <property type="match status" value="1"/>
</dbReference>
<dbReference type="InterPro" id="IPR014729">
    <property type="entry name" value="Rossmann-like_a/b/a_fold"/>
</dbReference>
<evidence type="ECO:0000313" key="3">
    <source>
        <dbReference type="EMBL" id="PKR77615.1"/>
    </source>
</evidence>
<dbReference type="InterPro" id="IPR006015">
    <property type="entry name" value="Universal_stress_UspA"/>
</dbReference>
<dbReference type="CDD" id="cd00293">
    <property type="entry name" value="USP-like"/>
    <property type="match status" value="1"/>
</dbReference>
<dbReference type="Gene3D" id="3.40.50.620">
    <property type="entry name" value="HUPs"/>
    <property type="match status" value="1"/>
</dbReference>
<organism evidence="3 4">
    <name type="scientific">Halalkalibacillus sediminis</name>
    <dbReference type="NCBI Taxonomy" id="2018042"/>
    <lineage>
        <taxon>Bacteria</taxon>
        <taxon>Bacillati</taxon>
        <taxon>Bacillota</taxon>
        <taxon>Bacilli</taxon>
        <taxon>Bacillales</taxon>
        <taxon>Bacillaceae</taxon>
        <taxon>Halalkalibacillus</taxon>
    </lineage>
</organism>
<comment type="caution">
    <text evidence="3">The sequence shown here is derived from an EMBL/GenBank/DDBJ whole genome shotgun (WGS) entry which is preliminary data.</text>
</comment>
<dbReference type="InterPro" id="IPR006016">
    <property type="entry name" value="UspA"/>
</dbReference>
<feature type="domain" description="UspA" evidence="2">
    <location>
        <begin position="1"/>
        <end position="140"/>
    </location>
</feature>
<dbReference type="PANTHER" id="PTHR46268">
    <property type="entry name" value="STRESS RESPONSE PROTEIN NHAX"/>
    <property type="match status" value="1"/>
</dbReference>
<dbReference type="Pfam" id="PF00582">
    <property type="entry name" value="Usp"/>
    <property type="match status" value="1"/>
</dbReference>
<dbReference type="PRINTS" id="PR01438">
    <property type="entry name" value="UNVRSLSTRESS"/>
</dbReference>
<dbReference type="RefSeq" id="WP_101331223.1">
    <property type="nucleotide sequence ID" value="NZ_PJNH01000002.1"/>
</dbReference>
<dbReference type="EMBL" id="PJNH01000002">
    <property type="protein sequence ID" value="PKR77615.1"/>
    <property type="molecule type" value="Genomic_DNA"/>
</dbReference>
<proteinExistence type="inferred from homology"/>
<evidence type="ECO:0000313" key="4">
    <source>
        <dbReference type="Proteomes" id="UP000243524"/>
    </source>
</evidence>
<keyword evidence="4" id="KW-1185">Reference proteome</keyword>
<name>A0A2I0QTD8_9BACI</name>
<accession>A0A2I0QTD8</accession>
<reference evidence="3 4" key="1">
    <citation type="submission" date="2017-06" db="EMBL/GenBank/DDBJ databases">
        <title>the draft geome sequence of Illustriluteabacillus marina B3227.</title>
        <authorList>
            <person name="He R.-H."/>
            <person name="Du Z.-J."/>
        </authorList>
    </citation>
    <scope>NUCLEOTIDE SEQUENCE [LARGE SCALE GENOMIC DNA]</scope>
    <source>
        <strain evidence="3 4">B3227</strain>
    </source>
</reference>